<evidence type="ECO:0000256" key="4">
    <source>
        <dbReference type="ARBA" id="ARBA00022989"/>
    </source>
</evidence>
<comment type="similarity">
    <text evidence="2">Belongs to the autoinducer-2 exporter (AI-2E) (TC 2.A.86) family.</text>
</comment>
<keyword evidence="8" id="KW-1185">Reference proteome</keyword>
<feature type="transmembrane region" description="Helical" evidence="6">
    <location>
        <begin position="201"/>
        <end position="226"/>
    </location>
</feature>
<dbReference type="PANTHER" id="PTHR21716">
    <property type="entry name" value="TRANSMEMBRANE PROTEIN"/>
    <property type="match status" value="1"/>
</dbReference>
<dbReference type="PANTHER" id="PTHR21716:SF62">
    <property type="entry name" value="TRANSPORT PROTEIN YDBI-RELATED"/>
    <property type="match status" value="1"/>
</dbReference>
<evidence type="ECO:0000256" key="3">
    <source>
        <dbReference type="ARBA" id="ARBA00022692"/>
    </source>
</evidence>
<gene>
    <name evidence="7" type="ORF">SAMN06297251_10923</name>
</gene>
<organism evidence="7 8">
    <name type="scientific">Fulvimarina manganoxydans</name>
    <dbReference type="NCBI Taxonomy" id="937218"/>
    <lineage>
        <taxon>Bacteria</taxon>
        <taxon>Pseudomonadati</taxon>
        <taxon>Pseudomonadota</taxon>
        <taxon>Alphaproteobacteria</taxon>
        <taxon>Hyphomicrobiales</taxon>
        <taxon>Aurantimonadaceae</taxon>
        <taxon>Fulvimarina</taxon>
    </lineage>
</organism>
<feature type="transmembrane region" description="Helical" evidence="6">
    <location>
        <begin position="20"/>
        <end position="53"/>
    </location>
</feature>
<dbReference type="InterPro" id="IPR002549">
    <property type="entry name" value="AI-2E-like"/>
</dbReference>
<evidence type="ECO:0000313" key="8">
    <source>
        <dbReference type="Proteomes" id="UP000192656"/>
    </source>
</evidence>
<dbReference type="OrthoDB" id="5761230at2"/>
<reference evidence="7 8" key="1">
    <citation type="submission" date="2017-04" db="EMBL/GenBank/DDBJ databases">
        <authorList>
            <person name="Afonso C.L."/>
            <person name="Miller P.J."/>
            <person name="Scott M.A."/>
            <person name="Spackman E."/>
            <person name="Goraichik I."/>
            <person name="Dimitrov K.M."/>
            <person name="Suarez D.L."/>
            <person name="Swayne D.E."/>
        </authorList>
    </citation>
    <scope>NUCLEOTIDE SEQUENCE [LARGE SCALE GENOMIC DNA]</scope>
    <source>
        <strain evidence="7 8">CGMCC 1.10972</strain>
    </source>
</reference>
<dbReference type="EMBL" id="FWXR01000009">
    <property type="protein sequence ID" value="SMC81551.1"/>
    <property type="molecule type" value="Genomic_DNA"/>
</dbReference>
<feature type="transmembrane region" description="Helical" evidence="6">
    <location>
        <begin position="267"/>
        <end position="285"/>
    </location>
</feature>
<name>A0A1W2C8T7_9HYPH</name>
<evidence type="ECO:0000256" key="1">
    <source>
        <dbReference type="ARBA" id="ARBA00004141"/>
    </source>
</evidence>
<dbReference type="RefSeq" id="WP_084410189.1">
    <property type="nucleotide sequence ID" value="NZ_FWXR01000009.1"/>
</dbReference>
<feature type="transmembrane region" description="Helical" evidence="6">
    <location>
        <begin position="232"/>
        <end position="260"/>
    </location>
</feature>
<dbReference type="Pfam" id="PF01594">
    <property type="entry name" value="AI-2E_transport"/>
    <property type="match status" value="1"/>
</dbReference>
<protein>
    <submittedName>
        <fullName evidence="7">Predicted PurR-regulated permease PerM</fullName>
    </submittedName>
</protein>
<keyword evidence="5 6" id="KW-0472">Membrane</keyword>
<accession>A0A1W2C8T7</accession>
<feature type="transmembrane region" description="Helical" evidence="6">
    <location>
        <begin position="65"/>
        <end position="88"/>
    </location>
</feature>
<dbReference type="GO" id="GO:0016020">
    <property type="term" value="C:membrane"/>
    <property type="evidence" value="ECO:0007669"/>
    <property type="project" value="UniProtKB-SubCell"/>
</dbReference>
<feature type="transmembrane region" description="Helical" evidence="6">
    <location>
        <begin position="146"/>
        <end position="168"/>
    </location>
</feature>
<proteinExistence type="inferred from homology"/>
<evidence type="ECO:0000256" key="2">
    <source>
        <dbReference type="ARBA" id="ARBA00009773"/>
    </source>
</evidence>
<comment type="subcellular location">
    <subcellularLocation>
        <location evidence="1">Membrane</location>
        <topology evidence="1">Multi-pass membrane protein</topology>
    </subcellularLocation>
</comment>
<dbReference type="AlphaFoldDB" id="A0A1W2C8T7"/>
<evidence type="ECO:0000256" key="6">
    <source>
        <dbReference type="SAM" id="Phobius"/>
    </source>
</evidence>
<dbReference type="STRING" id="937218.SAMN06297251_10923"/>
<sequence length="380" mass="40013">MNSTDNLELARKTAVVSLTASMIVGLLVVLWLAAPAVLLIFGGALLAAIFTALARPLQWAGMRRGLAATIVVILFFAAIVGAIFYGGVKLVSDFNMLWEQLRSELNSLADMLREAGLHVAAGSKDEPGIQALLPDPSGIFSSASQAVFSVLGGLGNVFVVVAVALFLIAQPELYARGLVSLFPKPLRPRIAETIKWAAEELILWVCGTGISMATVFVVTWIGLVLVGMPSAFLLAFQAGLLAFIPTLGPFIAGIPIVLVGMSESMSMALWGVGVYALVQTVESNLSQPIAQRYTSALPPVLTIGAQIVFGVLLGTLGIVFAVPLVAVLLVFVRNLYVEDMLGGPAGGDHVTGSEGDEVIAEVMPMDEAVPSEGRDRQSDR</sequence>
<dbReference type="Proteomes" id="UP000192656">
    <property type="component" value="Unassembled WGS sequence"/>
</dbReference>
<dbReference type="GO" id="GO:0055085">
    <property type="term" value="P:transmembrane transport"/>
    <property type="evidence" value="ECO:0007669"/>
    <property type="project" value="TreeGrafter"/>
</dbReference>
<feature type="transmembrane region" description="Helical" evidence="6">
    <location>
        <begin position="305"/>
        <end position="332"/>
    </location>
</feature>
<evidence type="ECO:0000256" key="5">
    <source>
        <dbReference type="ARBA" id="ARBA00023136"/>
    </source>
</evidence>
<evidence type="ECO:0000313" key="7">
    <source>
        <dbReference type="EMBL" id="SMC81551.1"/>
    </source>
</evidence>
<keyword evidence="4 6" id="KW-1133">Transmembrane helix</keyword>
<keyword evidence="3 6" id="KW-0812">Transmembrane</keyword>